<keyword evidence="2" id="KW-1133">Transmembrane helix</keyword>
<dbReference type="SUPFAM" id="SSF54001">
    <property type="entry name" value="Cysteine proteinases"/>
    <property type="match status" value="1"/>
</dbReference>
<evidence type="ECO:0000313" key="5">
    <source>
        <dbReference type="Proteomes" id="UP000549066"/>
    </source>
</evidence>
<evidence type="ECO:0000256" key="1">
    <source>
        <dbReference type="SAM" id="MobiDB-lite"/>
    </source>
</evidence>
<evidence type="ECO:0000313" key="4">
    <source>
        <dbReference type="EMBL" id="NYG22623.1"/>
    </source>
</evidence>
<evidence type="ECO:0000256" key="2">
    <source>
        <dbReference type="SAM" id="Phobius"/>
    </source>
</evidence>
<evidence type="ECO:0000259" key="3">
    <source>
        <dbReference type="PROSITE" id="PS50911"/>
    </source>
</evidence>
<accession>A0A852X3B4</accession>
<dbReference type="AlphaFoldDB" id="A0A852X3B4"/>
<name>A0A852X3B4_9MICO</name>
<dbReference type="RefSeq" id="WP_246303760.1">
    <property type="nucleotide sequence ID" value="NZ_JACCFI010000001.1"/>
</dbReference>
<dbReference type="Gene3D" id="3.90.1720.10">
    <property type="entry name" value="endopeptidase domain like (from Nostoc punctiforme)"/>
    <property type="match status" value="1"/>
</dbReference>
<keyword evidence="5" id="KW-1185">Reference proteome</keyword>
<comment type="caution">
    <text evidence="4">The sequence shown here is derived from an EMBL/GenBank/DDBJ whole genome shotgun (WGS) entry which is preliminary data.</text>
</comment>
<feature type="region of interest" description="Disordered" evidence="1">
    <location>
        <begin position="1"/>
        <end position="55"/>
    </location>
</feature>
<dbReference type="Pfam" id="PF05257">
    <property type="entry name" value="CHAP"/>
    <property type="match status" value="1"/>
</dbReference>
<feature type="domain" description="Peptidase C51" evidence="3">
    <location>
        <begin position="187"/>
        <end position="313"/>
    </location>
</feature>
<feature type="transmembrane region" description="Helical" evidence="2">
    <location>
        <begin position="81"/>
        <end position="103"/>
    </location>
</feature>
<dbReference type="InterPro" id="IPR007921">
    <property type="entry name" value="CHAP_dom"/>
</dbReference>
<dbReference type="InterPro" id="IPR038765">
    <property type="entry name" value="Papain-like_cys_pep_sf"/>
</dbReference>
<feature type="compositionally biased region" description="Low complexity" evidence="1">
    <location>
        <begin position="42"/>
        <end position="55"/>
    </location>
</feature>
<organism evidence="4 5">
    <name type="scientific">Agromyces hippuratus</name>
    <dbReference type="NCBI Taxonomy" id="286438"/>
    <lineage>
        <taxon>Bacteria</taxon>
        <taxon>Bacillati</taxon>
        <taxon>Actinomycetota</taxon>
        <taxon>Actinomycetes</taxon>
        <taxon>Micrococcales</taxon>
        <taxon>Microbacteriaceae</taxon>
        <taxon>Agromyces</taxon>
    </lineage>
</organism>
<gene>
    <name evidence="4" type="ORF">BJY17_003370</name>
</gene>
<dbReference type="EMBL" id="JACCFI010000001">
    <property type="protein sequence ID" value="NYG22623.1"/>
    <property type="molecule type" value="Genomic_DNA"/>
</dbReference>
<keyword evidence="2" id="KW-0472">Membrane</keyword>
<dbReference type="Proteomes" id="UP000549066">
    <property type="component" value="Unassembled WGS sequence"/>
</dbReference>
<reference evidence="4 5" key="1">
    <citation type="submission" date="2020-07" db="EMBL/GenBank/DDBJ databases">
        <title>Sequencing the genomes of 1000 actinobacteria strains.</title>
        <authorList>
            <person name="Klenk H.-P."/>
        </authorList>
    </citation>
    <scope>NUCLEOTIDE SEQUENCE [LARGE SCALE GENOMIC DNA]</scope>
    <source>
        <strain evidence="4 5">DSM 8598</strain>
    </source>
</reference>
<protein>
    <submittedName>
        <fullName evidence="4">Surface antigen</fullName>
    </submittedName>
</protein>
<proteinExistence type="predicted"/>
<sequence length="316" mass="34148">MNADETNDASKRPRSARRSADRGRAPRSTSSARRRSKRAEGAADAAASVAAPPVTGARPDVAATVAKAQRPTTRRNGPARVFATMLVVPAIVGTVALPAYAFMPGGESFEASGTFSLSKAEAQDVEVSSLASGAPLSTEGYTVETKAEIEAARLDQEEKDAAAWAANLASRGSGSYAIYTVKAEGDDYPWWDQTPDDYGGGLSPLRYYYRECVDFVAWRMNRDAGVTSAPWKWDWSNLASGSAYAWADEWASRGWPTSSEPVIGAVAWFPYNHVAYVQSINDDGSVNIEEYNQNSDHSYHRRTIPAGEALYLYPPG</sequence>
<dbReference type="PROSITE" id="PS50911">
    <property type="entry name" value="CHAP"/>
    <property type="match status" value="1"/>
</dbReference>
<keyword evidence="2" id="KW-0812">Transmembrane</keyword>